<proteinExistence type="predicted"/>
<organism evidence="2 3">
    <name type="scientific">Eumeta variegata</name>
    <name type="common">Bagworm moth</name>
    <name type="synonym">Eumeta japonica</name>
    <dbReference type="NCBI Taxonomy" id="151549"/>
    <lineage>
        <taxon>Eukaryota</taxon>
        <taxon>Metazoa</taxon>
        <taxon>Ecdysozoa</taxon>
        <taxon>Arthropoda</taxon>
        <taxon>Hexapoda</taxon>
        <taxon>Insecta</taxon>
        <taxon>Pterygota</taxon>
        <taxon>Neoptera</taxon>
        <taxon>Endopterygota</taxon>
        <taxon>Lepidoptera</taxon>
        <taxon>Glossata</taxon>
        <taxon>Ditrysia</taxon>
        <taxon>Tineoidea</taxon>
        <taxon>Psychidae</taxon>
        <taxon>Oiketicinae</taxon>
        <taxon>Eumeta</taxon>
    </lineage>
</organism>
<comment type="caution">
    <text evidence="2">The sequence shown here is derived from an EMBL/GenBank/DDBJ whole genome shotgun (WGS) entry which is preliminary data.</text>
</comment>
<feature type="compositionally biased region" description="Basic and acidic residues" evidence="1">
    <location>
        <begin position="84"/>
        <end position="94"/>
    </location>
</feature>
<sequence>MRIGAISWRKLRPHTKSFGKSPKRSKQRGIFLYLLLRDRTSFSCPRGRGDVDCLADSIESQCFHASFPHNIAHINRIEEEVQNKASLEPKDEASRFSQRSSPVSVEELNIHH</sequence>
<protein>
    <submittedName>
        <fullName evidence="2">Uncharacterized protein</fullName>
    </submittedName>
</protein>
<evidence type="ECO:0000256" key="1">
    <source>
        <dbReference type="SAM" id="MobiDB-lite"/>
    </source>
</evidence>
<feature type="region of interest" description="Disordered" evidence="1">
    <location>
        <begin position="84"/>
        <end position="112"/>
    </location>
</feature>
<evidence type="ECO:0000313" key="3">
    <source>
        <dbReference type="Proteomes" id="UP000299102"/>
    </source>
</evidence>
<keyword evidence="3" id="KW-1185">Reference proteome</keyword>
<evidence type="ECO:0000313" key="2">
    <source>
        <dbReference type="EMBL" id="GBP21207.1"/>
    </source>
</evidence>
<dbReference type="EMBL" id="BGZK01000126">
    <property type="protein sequence ID" value="GBP21207.1"/>
    <property type="molecule type" value="Genomic_DNA"/>
</dbReference>
<accession>A0A4C1U510</accession>
<dbReference type="Proteomes" id="UP000299102">
    <property type="component" value="Unassembled WGS sequence"/>
</dbReference>
<name>A0A4C1U510_EUMVA</name>
<gene>
    <name evidence="2" type="ORF">EVAR_84330_1</name>
</gene>
<reference evidence="2 3" key="1">
    <citation type="journal article" date="2019" name="Commun. Biol.">
        <title>The bagworm genome reveals a unique fibroin gene that provides high tensile strength.</title>
        <authorList>
            <person name="Kono N."/>
            <person name="Nakamura H."/>
            <person name="Ohtoshi R."/>
            <person name="Tomita M."/>
            <person name="Numata K."/>
            <person name="Arakawa K."/>
        </authorList>
    </citation>
    <scope>NUCLEOTIDE SEQUENCE [LARGE SCALE GENOMIC DNA]</scope>
</reference>
<dbReference type="AlphaFoldDB" id="A0A4C1U510"/>